<keyword evidence="1" id="KW-1133">Transmembrane helix</keyword>
<sequence length="357" mass="40528">MNTSSNIKGVVKALSIVIIAIFSVAFLSCKGGSNTFNSASGSPGELLLVMDEDLLSSPSGEIVKGMLQTEVTALPQIEPWMKVQTVATRNFEDFLRNTRNIVIVQNDGSVYTHNAVKYSYDEWAKGQLVVVLQVPSKDSLQALAEQKGEMIRNLLLRHELYRYAEMWEKSFSTKADTYSQEMFGYRINLPEDFQSYKKGDNFLWVSNNAYSKRMDVVIYRYPYSDKEDLSKERLLALRDSILGKNIPGATPDSYMTTTEGSTKHRFIKKTNGAIISELKGLWETSGSSAMAGPFVAHAFAVPEEGMMYYIEGFVYHPNENKRELIRRLQATLFSFRPEREQDFDIASIKGIWWSEEE</sequence>
<protein>
    <submittedName>
        <fullName evidence="2">Uncharacterized protein</fullName>
    </submittedName>
</protein>
<dbReference type="eggNOG" id="COG0322">
    <property type="taxonomic scope" value="Bacteria"/>
</dbReference>
<dbReference type="Proteomes" id="UP000030134">
    <property type="component" value="Unassembled WGS sequence"/>
</dbReference>
<comment type="caution">
    <text evidence="2">The sequence shown here is derived from an EMBL/GenBank/DDBJ whole genome shotgun (WGS) entry which is preliminary data.</text>
</comment>
<feature type="transmembrane region" description="Helical" evidence="1">
    <location>
        <begin position="9"/>
        <end position="28"/>
    </location>
</feature>
<organism evidence="2 3">
    <name type="scientific">Porphyromonas gingivicanis</name>
    <dbReference type="NCBI Taxonomy" id="266762"/>
    <lineage>
        <taxon>Bacteria</taxon>
        <taxon>Pseudomonadati</taxon>
        <taxon>Bacteroidota</taxon>
        <taxon>Bacteroidia</taxon>
        <taxon>Bacteroidales</taxon>
        <taxon>Porphyromonadaceae</taxon>
        <taxon>Porphyromonas</taxon>
    </lineage>
</organism>
<reference evidence="2 3" key="1">
    <citation type="submission" date="2014-08" db="EMBL/GenBank/DDBJ databases">
        <title>Porphyromonas gingivicanis strain:COT-022_OH1391 Genome sequencing.</title>
        <authorList>
            <person name="Wallis C."/>
            <person name="Deusch O."/>
            <person name="O'Flynn C."/>
            <person name="Davis I."/>
            <person name="Jospin G."/>
            <person name="Darling A.E."/>
            <person name="Coil D.A."/>
            <person name="Alexiev A."/>
            <person name="Horsfall A."/>
            <person name="Kirkwood N."/>
            <person name="Harris S."/>
            <person name="Eisen J.A."/>
        </authorList>
    </citation>
    <scope>NUCLEOTIDE SEQUENCE [LARGE SCALE GENOMIC DNA]</scope>
    <source>
        <strain evidence="3">COT-022 OH1391</strain>
    </source>
</reference>
<keyword evidence="1" id="KW-0812">Transmembrane</keyword>
<name>A0A0A2GBY2_9PORP</name>
<keyword evidence="1" id="KW-0472">Membrane</keyword>
<evidence type="ECO:0000313" key="2">
    <source>
        <dbReference type="EMBL" id="KGN97954.1"/>
    </source>
</evidence>
<dbReference type="EMBL" id="JQZW01000008">
    <property type="protein sequence ID" value="KGN97954.1"/>
    <property type="molecule type" value="Genomic_DNA"/>
</dbReference>
<accession>A0A0A2GBY2</accession>
<keyword evidence="3" id="KW-1185">Reference proteome</keyword>
<evidence type="ECO:0000256" key="1">
    <source>
        <dbReference type="SAM" id="Phobius"/>
    </source>
</evidence>
<dbReference type="Pfam" id="PF16125">
    <property type="entry name" value="DUF4837"/>
    <property type="match status" value="1"/>
</dbReference>
<dbReference type="AlphaFoldDB" id="A0A0A2GBY2"/>
<evidence type="ECO:0000313" key="3">
    <source>
        <dbReference type="Proteomes" id="UP000030134"/>
    </source>
</evidence>
<dbReference type="RefSeq" id="WP_036883428.1">
    <property type="nucleotide sequence ID" value="NZ_JQZW01000008.1"/>
</dbReference>
<gene>
    <name evidence="2" type="ORF">HQ36_03225</name>
</gene>
<proteinExistence type="predicted"/>
<dbReference type="OrthoDB" id="1115230at2"/>
<dbReference type="InterPro" id="IPR032286">
    <property type="entry name" value="DUF4837"/>
</dbReference>
<dbReference type="STRING" id="266762.HQ36_03225"/>